<dbReference type="NCBIfam" id="TIGR03378">
    <property type="entry name" value="glycerol3P_GlpB"/>
    <property type="match status" value="1"/>
</dbReference>
<dbReference type="EMBL" id="FQVD01000006">
    <property type="protein sequence ID" value="SHE79316.1"/>
    <property type="molecule type" value="Genomic_DNA"/>
</dbReference>
<dbReference type="OrthoDB" id="140595at2"/>
<proteinExistence type="inferred from homology"/>
<dbReference type="NCBIfam" id="NF003719">
    <property type="entry name" value="PRK05329.1-2"/>
    <property type="match status" value="1"/>
</dbReference>
<dbReference type="AlphaFoldDB" id="A0A1M4WDL2"/>
<evidence type="ECO:0000313" key="7">
    <source>
        <dbReference type="Proteomes" id="UP000184436"/>
    </source>
</evidence>
<dbReference type="NCBIfam" id="NF003718">
    <property type="entry name" value="PRK05329.1-1"/>
    <property type="match status" value="1"/>
</dbReference>
<feature type="domain" description="FAD-dependent oxidoreductase 2 FAD-binding" evidence="5">
    <location>
        <begin position="4"/>
        <end position="400"/>
    </location>
</feature>
<dbReference type="InterPro" id="IPR036188">
    <property type="entry name" value="FAD/NAD-bd_sf"/>
</dbReference>
<dbReference type="PIRSF" id="PIRSF000141">
    <property type="entry name" value="Anaerobic_G3P_dh"/>
    <property type="match status" value="1"/>
</dbReference>
<dbReference type="STRING" id="871325.SAMN05444349_10669"/>
<evidence type="ECO:0000256" key="1">
    <source>
        <dbReference type="ARBA" id="ARBA00006046"/>
    </source>
</evidence>
<keyword evidence="2" id="KW-0285">Flavoprotein</keyword>
<evidence type="ECO:0000256" key="4">
    <source>
        <dbReference type="ARBA" id="ARBA00023002"/>
    </source>
</evidence>
<dbReference type="Gene3D" id="3.50.50.60">
    <property type="entry name" value="FAD/NAD(P)-binding domain"/>
    <property type="match status" value="1"/>
</dbReference>
<evidence type="ECO:0000256" key="3">
    <source>
        <dbReference type="ARBA" id="ARBA00022643"/>
    </source>
</evidence>
<dbReference type="RefSeq" id="WP_025074085.1">
    <property type="nucleotide sequence ID" value="NZ_FQVD01000006.1"/>
</dbReference>
<dbReference type="NCBIfam" id="NF003720">
    <property type="entry name" value="PRK05329.1-3"/>
    <property type="match status" value="1"/>
</dbReference>
<evidence type="ECO:0000256" key="2">
    <source>
        <dbReference type="ARBA" id="ARBA00022630"/>
    </source>
</evidence>
<reference evidence="6 7" key="1">
    <citation type="submission" date="2016-11" db="EMBL/GenBank/DDBJ databases">
        <authorList>
            <person name="Jaros S."/>
            <person name="Januszkiewicz K."/>
            <person name="Wedrychowicz H."/>
        </authorList>
    </citation>
    <scope>NUCLEOTIDE SEQUENCE [LARGE SCALE GENOMIC DNA]</scope>
    <source>
        <strain evidence="6 7">DSM 26883</strain>
    </source>
</reference>
<comment type="similarity">
    <text evidence="1">Belongs to the carotenoid/retinoid oxidoreductase family.</text>
</comment>
<dbReference type="InterPro" id="IPR009158">
    <property type="entry name" value="G3P_DH_GlpB_su"/>
</dbReference>
<dbReference type="HAMAP" id="MF_00753">
    <property type="entry name" value="Glycerol3P_GlpB"/>
    <property type="match status" value="1"/>
</dbReference>
<dbReference type="PANTHER" id="PTHR43734">
    <property type="entry name" value="PHYTOENE DESATURASE"/>
    <property type="match status" value="1"/>
</dbReference>
<organism evidence="6 7">
    <name type="scientific">Bacteroides faecichinchillae</name>
    <dbReference type="NCBI Taxonomy" id="871325"/>
    <lineage>
        <taxon>Bacteria</taxon>
        <taxon>Pseudomonadati</taxon>
        <taxon>Bacteroidota</taxon>
        <taxon>Bacteroidia</taxon>
        <taxon>Bacteroidales</taxon>
        <taxon>Bacteroidaceae</taxon>
        <taxon>Bacteroides</taxon>
    </lineage>
</organism>
<dbReference type="InterPro" id="IPR003953">
    <property type="entry name" value="FAD-dep_OxRdtase_2_FAD-bd"/>
</dbReference>
<keyword evidence="7" id="KW-1185">Reference proteome</keyword>
<keyword evidence="4" id="KW-0560">Oxidoreductase</keyword>
<name>A0A1M4WDL2_9BACE</name>
<dbReference type="PANTHER" id="PTHR43734:SF7">
    <property type="entry name" value="4,4'-DIAPONEUROSPORENE OXYGENASE"/>
    <property type="match status" value="1"/>
</dbReference>
<dbReference type="GO" id="GO:0004368">
    <property type="term" value="F:glycerol-3-phosphate dehydrogenase (quinone) activity"/>
    <property type="evidence" value="ECO:0007669"/>
    <property type="project" value="InterPro"/>
</dbReference>
<accession>A0A1M4WDL2</accession>
<evidence type="ECO:0000259" key="5">
    <source>
        <dbReference type="Pfam" id="PF00890"/>
    </source>
</evidence>
<dbReference type="GO" id="GO:0009331">
    <property type="term" value="C:glycerol-3-phosphate dehydrogenase (FAD) complex"/>
    <property type="evidence" value="ECO:0007669"/>
    <property type="project" value="InterPro"/>
</dbReference>
<dbReference type="Pfam" id="PF00890">
    <property type="entry name" value="FAD_binding_2"/>
    <property type="match status" value="1"/>
</dbReference>
<protein>
    <submittedName>
        <fullName evidence="6">Glycerol 3-phosphate dehydrogenase (Quinone) subunit B</fullName>
    </submittedName>
</protein>
<dbReference type="SUPFAM" id="SSF51905">
    <property type="entry name" value="FAD/NAD(P)-binding domain"/>
    <property type="match status" value="1"/>
</dbReference>
<sequence length="414" mass="45995">MKFDTIIIGGGFAGLVCGIRLQEKGQNCVIISTGQSALHFSSGSLDLLGKLPDGSEVIRPLEAIGRLEEFHPYRKIGVEKVKQYVEDTNQFMERCGVLVQGNSDRNHYRLTPMGMLKQTWLTFEDFTTFENRDKFPWSRVAVINFEGFLDFYTQFIADSFEARGAMCTVSSISLPSVEKLRSNPTEMRSANIARVFDSYESINQLVAALHPMCDEVDMLVLPAVFGLSSPIPMQYLKHRLAKPLCLVATMPPSVPGIRTQQQLTRRFIELGGTFMMGDTVERGSIVDGQIKGIVTTNHGDIELSADNYVLASGSFFSRGIIARPDSVYEPVFNVDVYFDEDRANWYQTDVFASQPYMNFGVKTDVDFHPMMQGKKIGNLYAIGSILSGFNPMQEGCGAGVSILSAMNVADKIVK</sequence>
<evidence type="ECO:0000313" key="6">
    <source>
        <dbReference type="EMBL" id="SHE79316.1"/>
    </source>
</evidence>
<keyword evidence="3" id="KW-0288">FMN</keyword>
<dbReference type="Proteomes" id="UP000184436">
    <property type="component" value="Unassembled WGS sequence"/>
</dbReference>
<gene>
    <name evidence="6" type="ORF">SAMN05444349_10669</name>
</gene>